<evidence type="ECO:0000313" key="3">
    <source>
        <dbReference type="Proteomes" id="UP000683000"/>
    </source>
</evidence>
<accession>A0A8I3AB07</accession>
<dbReference type="Proteomes" id="UP000683000">
    <property type="component" value="Unassembled WGS sequence"/>
</dbReference>
<gene>
    <name evidence="2" type="ORF">JVT61DRAFT_12756</name>
</gene>
<reference evidence="2" key="1">
    <citation type="submission" date="2021-03" db="EMBL/GenBank/DDBJ databases">
        <title>Evolutionary innovations through gain and loss of genes in the ectomycorrhizal Boletales.</title>
        <authorList>
            <person name="Wu G."/>
            <person name="Miyauchi S."/>
            <person name="Morin E."/>
            <person name="Yang Z.-L."/>
            <person name="Xu J."/>
            <person name="Martin F.M."/>
        </authorList>
    </citation>
    <scope>NUCLEOTIDE SEQUENCE</scope>
    <source>
        <strain evidence="2">BR01</strain>
    </source>
</reference>
<dbReference type="PROSITE" id="PS51257">
    <property type="entry name" value="PROKAR_LIPOPROTEIN"/>
    <property type="match status" value="1"/>
</dbReference>
<feature type="compositionally biased region" description="Polar residues" evidence="1">
    <location>
        <begin position="100"/>
        <end position="109"/>
    </location>
</feature>
<dbReference type="EMBL" id="JAGFBS010000006">
    <property type="protein sequence ID" value="KAG6378496.1"/>
    <property type="molecule type" value="Genomic_DNA"/>
</dbReference>
<evidence type="ECO:0000256" key="1">
    <source>
        <dbReference type="SAM" id="MobiDB-lite"/>
    </source>
</evidence>
<keyword evidence="3" id="KW-1185">Reference proteome</keyword>
<comment type="caution">
    <text evidence="2">The sequence shown here is derived from an EMBL/GenBank/DDBJ whole genome shotgun (WGS) entry which is preliminary data.</text>
</comment>
<sequence length="160" mass="17719">MLPILPKPLSCPSLALACRRSASSKAKQSPHDKRMEALVSLYHQSNTFITPENLSAAIDQAFTQPLDIGEDQKKHSFAELCKMKQTLTESPKFSLGRGNGSLSTHSSESMGPGWTESGSRRADRVYRALMGTQKDGRPSWLALKENSERVKSQLDKDSRK</sequence>
<name>A0A8I3AB07_9AGAM</name>
<proteinExistence type="predicted"/>
<feature type="compositionally biased region" description="Basic and acidic residues" evidence="1">
    <location>
        <begin position="145"/>
        <end position="160"/>
    </location>
</feature>
<protein>
    <submittedName>
        <fullName evidence="2">Uncharacterized protein</fullName>
    </submittedName>
</protein>
<dbReference type="AlphaFoldDB" id="A0A8I3AB07"/>
<dbReference type="InterPro" id="IPR058940">
    <property type="entry name" value="mS26_fungi"/>
</dbReference>
<feature type="region of interest" description="Disordered" evidence="1">
    <location>
        <begin position="136"/>
        <end position="160"/>
    </location>
</feature>
<dbReference type="OrthoDB" id="5597211at2759"/>
<dbReference type="Pfam" id="PF26163">
    <property type="entry name" value="mS26"/>
    <property type="match status" value="1"/>
</dbReference>
<organism evidence="2 3">
    <name type="scientific">Boletus reticuloceps</name>
    <dbReference type="NCBI Taxonomy" id="495285"/>
    <lineage>
        <taxon>Eukaryota</taxon>
        <taxon>Fungi</taxon>
        <taxon>Dikarya</taxon>
        <taxon>Basidiomycota</taxon>
        <taxon>Agaricomycotina</taxon>
        <taxon>Agaricomycetes</taxon>
        <taxon>Agaricomycetidae</taxon>
        <taxon>Boletales</taxon>
        <taxon>Boletineae</taxon>
        <taxon>Boletaceae</taxon>
        <taxon>Boletoideae</taxon>
        <taxon>Boletus</taxon>
    </lineage>
</organism>
<feature type="region of interest" description="Disordered" evidence="1">
    <location>
        <begin position="89"/>
        <end position="120"/>
    </location>
</feature>
<evidence type="ECO:0000313" key="2">
    <source>
        <dbReference type="EMBL" id="KAG6378496.1"/>
    </source>
</evidence>